<dbReference type="Gene3D" id="3.10.450.50">
    <property type="match status" value="1"/>
</dbReference>
<dbReference type="InterPro" id="IPR032710">
    <property type="entry name" value="NTF2-like_dom_sf"/>
</dbReference>
<dbReference type="InterPro" id="IPR027843">
    <property type="entry name" value="DUF4440"/>
</dbReference>
<name>A0ABV9WGU3_9ACTN</name>
<keyword evidence="3" id="KW-1185">Reference proteome</keyword>
<dbReference type="InterPro" id="IPR011944">
    <property type="entry name" value="Steroid_delta5-4_isomerase"/>
</dbReference>
<reference evidence="3" key="1">
    <citation type="journal article" date="2019" name="Int. J. Syst. Evol. Microbiol.">
        <title>The Global Catalogue of Microorganisms (GCM) 10K type strain sequencing project: providing services to taxonomists for standard genome sequencing and annotation.</title>
        <authorList>
            <consortium name="The Broad Institute Genomics Platform"/>
            <consortium name="The Broad Institute Genome Sequencing Center for Infectious Disease"/>
            <person name="Wu L."/>
            <person name="Ma J."/>
        </authorList>
    </citation>
    <scope>NUCLEOTIDE SEQUENCE [LARGE SCALE GENOMIC DNA]</scope>
    <source>
        <strain evidence="3">CGMCC 4.7152</strain>
    </source>
</reference>
<dbReference type="SUPFAM" id="SSF54427">
    <property type="entry name" value="NTF2-like"/>
    <property type="match status" value="1"/>
</dbReference>
<feature type="domain" description="DUF4440" evidence="1">
    <location>
        <begin position="7"/>
        <end position="65"/>
    </location>
</feature>
<organism evidence="2 3">
    <name type="scientific">Dactylosporangium cerinum</name>
    <dbReference type="NCBI Taxonomy" id="1434730"/>
    <lineage>
        <taxon>Bacteria</taxon>
        <taxon>Bacillati</taxon>
        <taxon>Actinomycetota</taxon>
        <taxon>Actinomycetes</taxon>
        <taxon>Micromonosporales</taxon>
        <taxon>Micromonosporaceae</taxon>
        <taxon>Dactylosporangium</taxon>
    </lineage>
</organism>
<protein>
    <submittedName>
        <fullName evidence="2">SgcJ/EcaC family oxidoreductase</fullName>
    </submittedName>
</protein>
<evidence type="ECO:0000259" key="1">
    <source>
        <dbReference type="Pfam" id="PF14534"/>
    </source>
</evidence>
<evidence type="ECO:0000313" key="3">
    <source>
        <dbReference type="Proteomes" id="UP001595912"/>
    </source>
</evidence>
<dbReference type="Pfam" id="PF14534">
    <property type="entry name" value="DUF4440"/>
    <property type="match status" value="1"/>
</dbReference>
<comment type="caution">
    <text evidence="2">The sequence shown here is derived from an EMBL/GenBank/DDBJ whole genome shotgun (WGS) entry which is preliminary data.</text>
</comment>
<dbReference type="NCBIfam" id="TIGR02246">
    <property type="entry name" value="SgcJ/EcaC family oxidoreductase"/>
    <property type="match status" value="1"/>
</dbReference>
<dbReference type="RefSeq" id="WP_380127911.1">
    <property type="nucleotide sequence ID" value="NZ_JBHSIU010000119.1"/>
</dbReference>
<proteinExistence type="predicted"/>
<accession>A0ABV9WGU3</accession>
<dbReference type="Proteomes" id="UP001595912">
    <property type="component" value="Unassembled WGS sequence"/>
</dbReference>
<sequence>MPTINDTIDRLNQAWNDRDATAYAATFTPDATYIVFDGTVLRGRAEIEDTHRFLMHGPLRGSRIDGGPAPLVRYLRPDVAHAVIGGGVRLDAQPTVPADRASVISLVLAADPDGAWLIAAFQNTRRDA</sequence>
<dbReference type="EMBL" id="JBHSIU010000119">
    <property type="protein sequence ID" value="MFC5007265.1"/>
    <property type="molecule type" value="Genomic_DNA"/>
</dbReference>
<gene>
    <name evidence="2" type="ORF">ACFPIJ_56840</name>
</gene>
<evidence type="ECO:0000313" key="2">
    <source>
        <dbReference type="EMBL" id="MFC5007265.1"/>
    </source>
</evidence>